<dbReference type="Proteomes" id="UP000201613">
    <property type="component" value="Unassembled WGS sequence"/>
</dbReference>
<dbReference type="Gene3D" id="3.40.50.150">
    <property type="entry name" value="Vaccinia Virus protein VP39"/>
    <property type="match status" value="1"/>
</dbReference>
<dbReference type="EMBL" id="FXZK01000002">
    <property type="protein sequence ID" value="SMY07596.1"/>
    <property type="molecule type" value="Genomic_DNA"/>
</dbReference>
<evidence type="ECO:0000313" key="2">
    <source>
        <dbReference type="Proteomes" id="UP000201613"/>
    </source>
</evidence>
<evidence type="ECO:0000313" key="1">
    <source>
        <dbReference type="EMBL" id="SMY07596.1"/>
    </source>
</evidence>
<sequence length="203" mass="22722">MRAEAPAPNVAQEPTLTLPPAEAAFLRDGYAKATTILEYGSGGSTAMAAQMPGKVIWSVESDLDWMKGLEAWFSQNPPQSEVHLRHGDIGPTGKWGRPRGTSKYARFHHYPIDVWEEDGFSEPDTVLIDGRFRAGCFLTVAYRVTRPVTVYFDDYTNRPAYHVVERFGAPVETAGRMARFDLAPQQVKPEDLAWIMDVYAQVQ</sequence>
<reference evidence="1 2" key="1">
    <citation type="submission" date="2017-05" db="EMBL/GenBank/DDBJ databases">
        <authorList>
            <person name="Song R."/>
            <person name="Chenine A.L."/>
            <person name="Ruprecht R.M."/>
        </authorList>
    </citation>
    <scope>NUCLEOTIDE SEQUENCE [LARGE SCALE GENOMIC DNA]</scope>
    <source>
        <strain evidence="1 2">CECT 8899</strain>
    </source>
</reference>
<keyword evidence="2" id="KW-1185">Reference proteome</keyword>
<dbReference type="InterPro" id="IPR029063">
    <property type="entry name" value="SAM-dependent_MTases_sf"/>
</dbReference>
<dbReference type="AlphaFoldDB" id="A0A238LF64"/>
<name>A0A238LF64_9RHOB</name>
<evidence type="ECO:0008006" key="3">
    <source>
        <dbReference type="Google" id="ProtNLM"/>
    </source>
</evidence>
<gene>
    <name evidence="1" type="ORF">LOM8899_01733</name>
</gene>
<organism evidence="1 2">
    <name type="scientific">Flavimaricola marinus</name>
    <dbReference type="NCBI Taxonomy" id="1819565"/>
    <lineage>
        <taxon>Bacteria</taxon>
        <taxon>Pseudomonadati</taxon>
        <taxon>Pseudomonadota</taxon>
        <taxon>Alphaproteobacteria</taxon>
        <taxon>Rhodobacterales</taxon>
        <taxon>Paracoccaceae</taxon>
        <taxon>Flavimaricola</taxon>
    </lineage>
</organism>
<proteinExistence type="predicted"/>
<accession>A0A238LF64</accession>
<dbReference type="OrthoDB" id="7445868at2"/>
<dbReference type="RefSeq" id="WP_093991777.1">
    <property type="nucleotide sequence ID" value="NZ_FXZK01000002.1"/>
</dbReference>
<protein>
    <recommendedName>
        <fullName evidence="3">Methyltransferase</fullName>
    </recommendedName>
</protein>